<feature type="domain" description="Mammalian cell entry C-terminal" evidence="3">
    <location>
        <begin position="142"/>
        <end position="323"/>
    </location>
</feature>
<dbReference type="PANTHER" id="PTHR33371:SF15">
    <property type="entry name" value="LIPOPROTEIN LPRN"/>
    <property type="match status" value="1"/>
</dbReference>
<protein>
    <submittedName>
        <fullName evidence="4">MCE family protein</fullName>
    </submittedName>
</protein>
<dbReference type="NCBIfam" id="TIGR00996">
    <property type="entry name" value="Mtu_fam_mce"/>
    <property type="match status" value="1"/>
</dbReference>
<feature type="compositionally biased region" description="Low complexity" evidence="1">
    <location>
        <begin position="355"/>
        <end position="366"/>
    </location>
</feature>
<accession>A0ABY4QWL0</accession>
<feature type="region of interest" description="Disordered" evidence="1">
    <location>
        <begin position="343"/>
        <end position="380"/>
    </location>
</feature>
<reference evidence="4" key="1">
    <citation type="journal article" date="2018" name="Int. J. Syst. Evol. Microbiol.">
        <title>Jatrophihabitans telluris sp. nov., isolated from sediment soil of lava forest wetlands and the emended description of the genus Jatrophihabitans.</title>
        <authorList>
            <person name="Lee K.C."/>
            <person name="Suh M.K."/>
            <person name="Eom M.K."/>
            <person name="Kim K.K."/>
            <person name="Kim J.S."/>
            <person name="Kim D.S."/>
            <person name="Ko S.H."/>
            <person name="Shin Y.K."/>
            <person name="Lee J.S."/>
        </authorList>
    </citation>
    <scope>NUCLEOTIDE SEQUENCE</scope>
    <source>
        <strain evidence="4">N237</strain>
    </source>
</reference>
<dbReference type="EMBL" id="CP097332">
    <property type="protein sequence ID" value="UQX88016.1"/>
    <property type="molecule type" value="Genomic_DNA"/>
</dbReference>
<name>A0ABY4QWL0_9ACTN</name>
<gene>
    <name evidence="4" type="ORF">M6D93_17200</name>
</gene>
<dbReference type="InterPro" id="IPR005693">
    <property type="entry name" value="Mce"/>
</dbReference>
<keyword evidence="5" id="KW-1185">Reference proteome</keyword>
<dbReference type="PROSITE" id="PS51257">
    <property type="entry name" value="PROKAR_LIPOPROTEIN"/>
    <property type="match status" value="1"/>
</dbReference>
<evidence type="ECO:0000256" key="1">
    <source>
        <dbReference type="SAM" id="MobiDB-lite"/>
    </source>
</evidence>
<dbReference type="RefSeq" id="WP_249771104.1">
    <property type="nucleotide sequence ID" value="NZ_CP097332.1"/>
</dbReference>
<evidence type="ECO:0000313" key="4">
    <source>
        <dbReference type="EMBL" id="UQX88016.1"/>
    </source>
</evidence>
<dbReference type="Proteomes" id="UP001056336">
    <property type="component" value="Chromosome"/>
</dbReference>
<feature type="domain" description="Mce/MlaD" evidence="2">
    <location>
        <begin position="41"/>
        <end position="115"/>
    </location>
</feature>
<evidence type="ECO:0000313" key="5">
    <source>
        <dbReference type="Proteomes" id="UP001056336"/>
    </source>
</evidence>
<reference evidence="4" key="2">
    <citation type="submission" date="2022-05" db="EMBL/GenBank/DDBJ databases">
        <authorList>
            <person name="Kim J.-S."/>
            <person name="Lee K."/>
            <person name="Suh M."/>
            <person name="Eom M."/>
            <person name="Kim J.-S."/>
            <person name="Kim D.-S."/>
            <person name="Ko S.-H."/>
            <person name="Shin Y."/>
            <person name="Lee J.-S."/>
        </authorList>
    </citation>
    <scope>NUCLEOTIDE SEQUENCE</scope>
    <source>
        <strain evidence="4">N237</strain>
    </source>
</reference>
<organism evidence="4 5">
    <name type="scientific">Jatrophihabitans telluris</name>
    <dbReference type="NCBI Taxonomy" id="2038343"/>
    <lineage>
        <taxon>Bacteria</taxon>
        <taxon>Bacillati</taxon>
        <taxon>Actinomycetota</taxon>
        <taxon>Actinomycetes</taxon>
        <taxon>Jatrophihabitantales</taxon>
        <taxon>Jatrophihabitantaceae</taxon>
        <taxon>Jatrophihabitans</taxon>
    </lineage>
</organism>
<proteinExistence type="predicted"/>
<sequence length="380" mass="40009">MARHARLIAALSTVVVALTGCGFHGLYSAPLPGGADVGSHPYRVLVDFDNVLDLVPQSSVKVNDVSVGRVEKITLNGWHAQVQVLVNGNVTLPANAFAQVRQTSLLGEKFVSLSYPPNGEVPDPTSLADAAHAGYAYPHIGINRTGSTPEVEEVLGALSLLLNGGGLEQLKTITHELDQALTGHTQQIRSLLAQATALTTTLNAQKSRILTAIDSLDTLSQTLNRQKQVLAKALDTMPQAVKILADERSQFTTLLKSLDRLSTVATTVINGSTANLVSTLKDLDPVLTQLTRAGADLPKSMELLATFPFPKTAVNGVKGDYTNLYVTSDLNLSTLLNNLLTPVPTGEPVGGQPGQGQKQGSRSGQSLPSPVTSPIPGLGK</sequence>
<evidence type="ECO:0000259" key="3">
    <source>
        <dbReference type="Pfam" id="PF11887"/>
    </source>
</evidence>
<dbReference type="InterPro" id="IPR003399">
    <property type="entry name" value="Mce/MlaD"/>
</dbReference>
<dbReference type="InterPro" id="IPR024516">
    <property type="entry name" value="Mce_C"/>
</dbReference>
<evidence type="ECO:0000259" key="2">
    <source>
        <dbReference type="Pfam" id="PF02470"/>
    </source>
</evidence>
<dbReference type="PANTHER" id="PTHR33371">
    <property type="entry name" value="INTERMEMBRANE PHOSPHOLIPID TRANSPORT SYSTEM BINDING PROTEIN MLAD-RELATED"/>
    <property type="match status" value="1"/>
</dbReference>
<dbReference type="InterPro" id="IPR052336">
    <property type="entry name" value="MlaD_Phospholipid_Transporter"/>
</dbReference>
<dbReference type="Pfam" id="PF11887">
    <property type="entry name" value="Mce4_CUP1"/>
    <property type="match status" value="1"/>
</dbReference>
<dbReference type="Pfam" id="PF02470">
    <property type="entry name" value="MlaD"/>
    <property type="match status" value="1"/>
</dbReference>